<evidence type="ECO:0000256" key="7">
    <source>
        <dbReference type="ARBA" id="ARBA00022837"/>
    </source>
</evidence>
<feature type="domain" description="Cadherin" evidence="14">
    <location>
        <begin position="1034"/>
        <end position="1100"/>
    </location>
</feature>
<dbReference type="FunFam" id="2.60.40.60:FF:000184">
    <property type="entry name" value="neural-cadherin isoform X12"/>
    <property type="match status" value="1"/>
</dbReference>
<dbReference type="GO" id="GO:0044331">
    <property type="term" value="P:cell-cell adhesion mediated by cadherin"/>
    <property type="evidence" value="ECO:0007669"/>
    <property type="project" value="UniProtKB-ARBA"/>
</dbReference>
<evidence type="ECO:0000256" key="2">
    <source>
        <dbReference type="ARBA" id="ARBA00022475"/>
    </source>
</evidence>
<dbReference type="GO" id="GO:0005911">
    <property type="term" value="C:cell-cell junction"/>
    <property type="evidence" value="ECO:0007669"/>
    <property type="project" value="UniProtKB-ARBA"/>
</dbReference>
<keyword evidence="7 13" id="KW-0106">Calcium</keyword>
<evidence type="ECO:0000259" key="14">
    <source>
        <dbReference type="PROSITE" id="PS50268"/>
    </source>
</evidence>
<feature type="domain" description="Cadherin" evidence="14">
    <location>
        <begin position="713"/>
        <end position="813"/>
    </location>
</feature>
<evidence type="ECO:0000256" key="10">
    <source>
        <dbReference type="ARBA" id="ARBA00023136"/>
    </source>
</evidence>
<keyword evidence="3" id="KW-0245">EGF-like domain</keyword>
<dbReference type="PANTHER" id="PTHR24026">
    <property type="entry name" value="FAT ATYPICAL CADHERIN-RELATED"/>
    <property type="match status" value="1"/>
</dbReference>
<dbReference type="CDD" id="cd11304">
    <property type="entry name" value="Cadherin_repeat"/>
    <property type="match status" value="7"/>
</dbReference>
<dbReference type="FunFam" id="2.60.40.60:FF:000020">
    <property type="entry name" value="Dachsous cadherin-related 1b"/>
    <property type="match status" value="1"/>
</dbReference>
<keyword evidence="9" id="KW-1133">Transmembrane helix</keyword>
<evidence type="ECO:0000256" key="6">
    <source>
        <dbReference type="ARBA" id="ARBA00022737"/>
    </source>
</evidence>
<comment type="caution">
    <text evidence="15">The sequence shown here is derived from an EMBL/GenBank/DDBJ whole genome shotgun (WGS) entry which is preliminary data.</text>
</comment>
<dbReference type="InterPro" id="IPR020894">
    <property type="entry name" value="Cadherin_CS"/>
</dbReference>
<dbReference type="GO" id="GO:0005509">
    <property type="term" value="F:calcium ion binding"/>
    <property type="evidence" value="ECO:0007669"/>
    <property type="project" value="UniProtKB-UniRule"/>
</dbReference>
<dbReference type="InterPro" id="IPR015919">
    <property type="entry name" value="Cadherin-like_sf"/>
</dbReference>
<evidence type="ECO:0000256" key="1">
    <source>
        <dbReference type="ARBA" id="ARBA00004251"/>
    </source>
</evidence>
<comment type="subcellular location">
    <subcellularLocation>
        <location evidence="1">Cell membrane</location>
        <topology evidence="1">Single-pass type I membrane protein</topology>
    </subcellularLocation>
</comment>
<evidence type="ECO:0000256" key="11">
    <source>
        <dbReference type="ARBA" id="ARBA00023157"/>
    </source>
</evidence>
<feature type="domain" description="Cadherin" evidence="14">
    <location>
        <begin position="142"/>
        <end position="253"/>
    </location>
</feature>
<dbReference type="SMART" id="SM00112">
    <property type="entry name" value="CA"/>
    <property type="match status" value="8"/>
</dbReference>
<evidence type="ECO:0000256" key="13">
    <source>
        <dbReference type="PROSITE-ProRule" id="PRU00043"/>
    </source>
</evidence>
<dbReference type="Gene3D" id="2.60.40.60">
    <property type="entry name" value="Cadherins"/>
    <property type="match status" value="9"/>
</dbReference>
<dbReference type="GO" id="GO:0030425">
    <property type="term" value="C:dendrite"/>
    <property type="evidence" value="ECO:0007669"/>
    <property type="project" value="UniProtKB-ARBA"/>
</dbReference>
<feature type="domain" description="Cadherin" evidence="14">
    <location>
        <begin position="591"/>
        <end position="711"/>
    </location>
</feature>
<evidence type="ECO:0000256" key="12">
    <source>
        <dbReference type="ARBA" id="ARBA00023180"/>
    </source>
</evidence>
<feature type="domain" description="Cadherin" evidence="14">
    <location>
        <begin position="395"/>
        <end position="482"/>
    </location>
</feature>
<feature type="non-terminal residue" evidence="15">
    <location>
        <position position="1"/>
    </location>
</feature>
<dbReference type="Pfam" id="PF00028">
    <property type="entry name" value="Cadherin"/>
    <property type="match status" value="6"/>
</dbReference>
<keyword evidence="8" id="KW-0130">Cell adhesion</keyword>
<dbReference type="SUPFAM" id="SSF49313">
    <property type="entry name" value="Cadherin-like"/>
    <property type="match status" value="8"/>
</dbReference>
<dbReference type="FunFam" id="2.60.40.60:FF:000058">
    <property type="entry name" value="FAT atypical cadherin 3"/>
    <property type="match status" value="1"/>
</dbReference>
<dbReference type="PRINTS" id="PR00205">
    <property type="entry name" value="CADHERIN"/>
</dbReference>
<keyword evidence="12" id="KW-0325">Glycoprotein</keyword>
<evidence type="ECO:0000313" key="16">
    <source>
        <dbReference type="Proteomes" id="UP000752696"/>
    </source>
</evidence>
<dbReference type="PROSITE" id="PS50268">
    <property type="entry name" value="CADHERIN_2"/>
    <property type="match status" value="8"/>
</dbReference>
<dbReference type="FunFam" id="2.60.40.60:FF:000192">
    <property type="entry name" value="neural-cadherin isoform X8"/>
    <property type="match status" value="1"/>
</dbReference>
<keyword evidence="2" id="KW-1003">Cell membrane</keyword>
<keyword evidence="16" id="KW-1185">Reference proteome</keyword>
<dbReference type="InterPro" id="IPR002126">
    <property type="entry name" value="Cadherin-like_dom"/>
</dbReference>
<dbReference type="PANTHER" id="PTHR24026:SF136">
    <property type="entry name" value="PROTOCADHERIN-23"/>
    <property type="match status" value="1"/>
</dbReference>
<dbReference type="GO" id="GO:0005886">
    <property type="term" value="C:plasma membrane"/>
    <property type="evidence" value="ECO:0007669"/>
    <property type="project" value="UniProtKB-SubCell"/>
</dbReference>
<organism evidence="15 16">
    <name type="scientific">Heterotrigona itama</name>
    <dbReference type="NCBI Taxonomy" id="395501"/>
    <lineage>
        <taxon>Eukaryota</taxon>
        <taxon>Metazoa</taxon>
        <taxon>Ecdysozoa</taxon>
        <taxon>Arthropoda</taxon>
        <taxon>Hexapoda</taxon>
        <taxon>Insecta</taxon>
        <taxon>Pterygota</taxon>
        <taxon>Neoptera</taxon>
        <taxon>Endopterygota</taxon>
        <taxon>Hymenoptera</taxon>
        <taxon>Apocrita</taxon>
        <taxon>Aculeata</taxon>
        <taxon>Apoidea</taxon>
        <taxon>Anthophila</taxon>
        <taxon>Apidae</taxon>
        <taxon>Heterotrigona</taxon>
    </lineage>
</organism>
<proteinExistence type="predicted"/>
<evidence type="ECO:0000256" key="5">
    <source>
        <dbReference type="ARBA" id="ARBA00022729"/>
    </source>
</evidence>
<protein>
    <recommendedName>
        <fullName evidence="14">Cadherin domain-containing protein</fullName>
    </recommendedName>
</protein>
<evidence type="ECO:0000256" key="3">
    <source>
        <dbReference type="ARBA" id="ARBA00022536"/>
    </source>
</evidence>
<dbReference type="PROSITE" id="PS00232">
    <property type="entry name" value="CADHERIN_1"/>
    <property type="match status" value="3"/>
</dbReference>
<evidence type="ECO:0000256" key="9">
    <source>
        <dbReference type="ARBA" id="ARBA00022989"/>
    </source>
</evidence>
<reference evidence="15" key="1">
    <citation type="submission" date="2020-07" db="EMBL/GenBank/DDBJ databases">
        <authorList>
            <person name="Nazaruddin N."/>
        </authorList>
    </citation>
    <scope>NUCLEOTIDE SEQUENCE</scope>
</reference>
<dbReference type="FunFam" id="2.60.40.60:FF:000199">
    <property type="entry name" value="neural-cadherin isoform X1"/>
    <property type="match status" value="1"/>
</dbReference>
<dbReference type="GO" id="GO:0007163">
    <property type="term" value="P:establishment or maintenance of cell polarity"/>
    <property type="evidence" value="ECO:0007669"/>
    <property type="project" value="UniProtKB-ARBA"/>
</dbReference>
<dbReference type="OrthoDB" id="6252479at2759"/>
<dbReference type="AlphaFoldDB" id="A0A6V7GTP0"/>
<feature type="domain" description="Cadherin" evidence="14">
    <location>
        <begin position="485"/>
        <end position="590"/>
    </location>
</feature>
<feature type="domain" description="Cadherin" evidence="14">
    <location>
        <begin position="925"/>
        <end position="1033"/>
    </location>
</feature>
<gene>
    <name evidence="15" type="ORF">MHI_LOCUS79334</name>
</gene>
<dbReference type="GO" id="GO:0007156">
    <property type="term" value="P:homophilic cell adhesion via plasma membrane adhesion molecules"/>
    <property type="evidence" value="ECO:0007669"/>
    <property type="project" value="InterPro"/>
</dbReference>
<sequence>MVSAHSCSSKRAWQLRAERTRGSTMWRILVVAVLLVATVSVSGDKVVVLPHDVYPGYEVTLFNTKRPSNFHLMENGFSKFFTVLGNGLVMTTSDLSPLIDRPVNLIVLEELANSTETHFLHLYVINRRNMITFSHDQLGEGEVPENSAAGTLIDGFPVLRARGSFPVHYTILPDETGDRPFALKEEDSNQTGFNLTLNSQKEGVRVVTAKPLDREVKKVYTVVIHASDGYLLSSSQINGLVRVLDENDNRPVFEKEQYTFEIRPSNLDQLGIEKNSVALPGWKRFSTVGKVAAKDADGDKVAYKLLTPSSLLVVVPQTGELMLVGEPEITMEEDSECVVIVEAHDVRSPSRSTEKPAKVVVRFLTSVPTEEVQVHRIQKRRVTRAVRPTKKVDFTEADGDLEGKIAFYLEKENEKETYKIRDENKWVTVDSNGSVIVKQKWDYEELGSEKTIDFWVTITNTDTDNQRVIINVKDVNDEPPYFINRPLPMQTVVQLNAPPNTHVFTLQARDPDTDSNIHYFIVRDRTGGRFEVDERSGVVRTRGTDLFQLDMEYVLYVKAEDQNGRIDERRYQSTPEERLSIVGGKRAPQFYMTAYEAEIPENQKKDSDIISVKAKSFADREIRYTLKAQGQGAAGTFNIGPTTGIVKLAKELDFEDLRQPHIYSLIVTATEDSGGFSTSVEVVNSSMLKLSCNSFQLTIRVSDVNDNAPKFELPDYQAHNVDEDISLGTSILKVKATDADSGANAEIEYLVSDDHFSVDSSGLIVNNKQLDADNNNAYYEFIVTAKDKGEPPKTGTATVRIYTKNKNDEEPKFSQQVYTPNVDENAGPNTLVTTVVASDKDGDNVRFRFVGGNTTSGQFVIEEITGVIRLHGKEISLDRDKYELNVTALDDGACCPNGETTTHTSTAVVVVFITDVNDNKPVFKECSMYNPKVEEGAPNGSTVIKVQATDEDKGVNGQVKYSIVQQPNQKGTKFTVDEETGQVLTNKVFDREGDDGKFVSVTVKATDQGEPSLEGVCSFTVEITDVNDNPPLFDRQRYVENVKQDASIGTNILRVSASDEDADNNGAITYSLSSPNNDQGLEYFEIQPESGWIVLKKPLD</sequence>
<keyword evidence="6" id="KW-0677">Repeat</keyword>
<dbReference type="EMBL" id="CAJDYZ010001457">
    <property type="protein sequence ID" value="CAD1468886.1"/>
    <property type="molecule type" value="Genomic_DNA"/>
</dbReference>
<dbReference type="Proteomes" id="UP000752696">
    <property type="component" value="Unassembled WGS sequence"/>
</dbReference>
<dbReference type="GO" id="GO:0060429">
    <property type="term" value="P:epithelium development"/>
    <property type="evidence" value="ECO:0007669"/>
    <property type="project" value="UniProtKB-ARBA"/>
</dbReference>
<keyword evidence="4" id="KW-0812">Transmembrane</keyword>
<evidence type="ECO:0000313" key="15">
    <source>
        <dbReference type="EMBL" id="CAD1468886.1"/>
    </source>
</evidence>
<keyword evidence="10" id="KW-0472">Membrane</keyword>
<keyword evidence="11" id="KW-1015">Disulfide bond</keyword>
<dbReference type="GO" id="GO:0048468">
    <property type="term" value="P:cell development"/>
    <property type="evidence" value="ECO:0007669"/>
    <property type="project" value="UniProtKB-ARBA"/>
</dbReference>
<evidence type="ECO:0000256" key="8">
    <source>
        <dbReference type="ARBA" id="ARBA00022889"/>
    </source>
</evidence>
<accession>A0A6V7GTP0</accession>
<evidence type="ECO:0000256" key="4">
    <source>
        <dbReference type="ARBA" id="ARBA00022692"/>
    </source>
</evidence>
<dbReference type="GO" id="GO:0000902">
    <property type="term" value="P:cell morphogenesis"/>
    <property type="evidence" value="ECO:0007669"/>
    <property type="project" value="UniProtKB-ARBA"/>
</dbReference>
<feature type="domain" description="Cadherin" evidence="14">
    <location>
        <begin position="814"/>
        <end position="923"/>
    </location>
</feature>
<name>A0A6V7GTP0_9HYME</name>
<keyword evidence="5" id="KW-0732">Signal</keyword>